<accession>A0A024JSE4</accession>
<dbReference type="PANTHER" id="PTHR43004:SF8">
    <property type="entry name" value="FAD-BINDING DOMAIN-CONTAINING PROTEIN-RELATED"/>
    <property type="match status" value="1"/>
</dbReference>
<dbReference type="SUPFAM" id="SSF51905">
    <property type="entry name" value="FAD/NAD(P)-binding domain"/>
    <property type="match status" value="1"/>
</dbReference>
<dbReference type="AlphaFoldDB" id="A0A024JSE4"/>
<dbReference type="Gene3D" id="3.30.9.10">
    <property type="entry name" value="D-Amino Acid Oxidase, subunit A, domain 2"/>
    <property type="match status" value="1"/>
</dbReference>
<reference evidence="5" key="1">
    <citation type="journal article" date="2014" name="Genome Announc.">
        <title>Draft Genome Sequence of Mycobacterium triplex DSM 44626.</title>
        <authorList>
            <person name="Sassi M."/>
            <person name="Croce O."/>
            <person name="Robert C."/>
            <person name="Raoult D."/>
            <person name="Drancourt M."/>
        </authorList>
    </citation>
    <scope>NUCLEOTIDE SEQUENCE [LARGE SCALE GENOMIC DNA]</scope>
    <source>
        <strain evidence="5">DSM 44626</strain>
    </source>
</reference>
<evidence type="ECO:0000256" key="2">
    <source>
        <dbReference type="ARBA" id="ARBA00022827"/>
    </source>
</evidence>
<dbReference type="Gene3D" id="3.50.50.60">
    <property type="entry name" value="FAD/NAD(P)-binding domain"/>
    <property type="match status" value="1"/>
</dbReference>
<dbReference type="GO" id="GO:0071949">
    <property type="term" value="F:FAD binding"/>
    <property type="evidence" value="ECO:0007669"/>
    <property type="project" value="InterPro"/>
</dbReference>
<sequence length="603" mass="65939">MRTFETDVLVVGAGPAGLTASAFLGMFSISAITISRHPGTAPQPRATITNQRTVETLRDLGIEHRVRAVGIPLKTLGNNVIATSFTGPEIFRYASYGTGARMADYVAASPCDGYNAGQHLVEPELLQAAVERGADVRFSHELLDVTPSPEAVLSRVRDAEGEYLVRSQYVIGADGGRSRVAEQLGFRIEGESAIKHMLNMWVEVDLAEYAAHRPGVIYTILQPGADSWVGSGAFICVRPFSDWVLMREYDPSQGEPDTSEAAVTQFTRTLIGDPSAQIRLKGTSKWQVNNVVAKEYRRGRVFLMGDAAHRHPPAGGLGSNTSIQDAYNLAWKLAYVLSGRAGEDLLDSYHEERQPVGKQIVDRAIQNLKNQAAAVEALGLRREQSPEEAWVSLNNLASDAPGAAEQREALAAAVALQNYRSNALGVELGQRYTSRAVIDDGTPFPEPTRDPVLHYQPTTHPGAYLPHAWVEHQRKKVSTLDLAGHGRFCLIVGIGGEPWAQAADKLSAELGIELPVYRVGYRCEYDDVLGDWAALREIDDRGALLVRPDRHIAWRCASRPKQTEDVLRAALHQALARTDEQKHKHGKKPDPTTHPATDAHATN</sequence>
<evidence type="ECO:0000256" key="1">
    <source>
        <dbReference type="ARBA" id="ARBA00022630"/>
    </source>
</evidence>
<reference evidence="5" key="2">
    <citation type="submission" date="2014-04" db="EMBL/GenBank/DDBJ databases">
        <authorList>
            <person name="Xu Y.W."/>
            <person name="Yang Q."/>
        </authorList>
    </citation>
    <scope>NUCLEOTIDE SEQUENCE</scope>
    <source>
        <strain evidence="5">DSM 44626</strain>
    </source>
</reference>
<organism evidence="5">
    <name type="scientific">Mycobacterium triplex</name>
    <dbReference type="NCBI Taxonomy" id="47839"/>
    <lineage>
        <taxon>Bacteria</taxon>
        <taxon>Bacillati</taxon>
        <taxon>Actinomycetota</taxon>
        <taxon>Actinomycetes</taxon>
        <taxon>Mycobacteriales</taxon>
        <taxon>Mycobacteriaceae</taxon>
        <taxon>Mycobacterium</taxon>
        <taxon>Mycobacterium simiae complex</taxon>
    </lineage>
</organism>
<evidence type="ECO:0000256" key="3">
    <source>
        <dbReference type="SAM" id="MobiDB-lite"/>
    </source>
</evidence>
<keyword evidence="1" id="KW-0285">Flavoprotein</keyword>
<dbReference type="STRING" id="47839.BN973_00484"/>
<dbReference type="PRINTS" id="PR00420">
    <property type="entry name" value="RNGMNOXGNASE"/>
</dbReference>
<dbReference type="EMBL" id="HG964446">
    <property type="protein sequence ID" value="CDO86143.1"/>
    <property type="molecule type" value="Genomic_DNA"/>
</dbReference>
<dbReference type="PANTHER" id="PTHR43004">
    <property type="entry name" value="TRK SYSTEM POTASSIUM UPTAKE PROTEIN"/>
    <property type="match status" value="1"/>
</dbReference>
<dbReference type="RefSeq" id="WP_084163270.1">
    <property type="nucleotide sequence ID" value="NZ_HG964446.1"/>
</dbReference>
<dbReference type="InterPro" id="IPR036188">
    <property type="entry name" value="FAD/NAD-bd_sf"/>
</dbReference>
<dbReference type="eggNOG" id="COG0654">
    <property type="taxonomic scope" value="Bacteria"/>
</dbReference>
<keyword evidence="5" id="KW-0560">Oxidoreductase</keyword>
<dbReference type="OrthoDB" id="8670884at2"/>
<dbReference type="Proteomes" id="UP000028880">
    <property type="component" value="Unassembled WGS sequence"/>
</dbReference>
<dbReference type="Gene3D" id="3.40.30.120">
    <property type="match status" value="1"/>
</dbReference>
<gene>
    <name evidence="5" type="ORF">BN973_00484</name>
</gene>
<dbReference type="GO" id="GO:0016709">
    <property type="term" value="F:oxidoreductase activity, acting on paired donors, with incorporation or reduction of molecular oxygen, NAD(P)H as one donor, and incorporation of one atom of oxygen"/>
    <property type="evidence" value="ECO:0007669"/>
    <property type="project" value="UniProtKB-ARBA"/>
</dbReference>
<evidence type="ECO:0000313" key="5">
    <source>
        <dbReference type="EMBL" id="CDO86143.1"/>
    </source>
</evidence>
<dbReference type="InterPro" id="IPR050641">
    <property type="entry name" value="RIFMO-like"/>
</dbReference>
<keyword evidence="5" id="KW-0503">Monooxygenase</keyword>
<feature type="compositionally biased region" description="Low complexity" evidence="3">
    <location>
        <begin position="593"/>
        <end position="603"/>
    </location>
</feature>
<proteinExistence type="predicted"/>
<dbReference type="HOGENOM" id="CLU_009665_14_0_11"/>
<dbReference type="InterPro" id="IPR002938">
    <property type="entry name" value="FAD-bd"/>
</dbReference>
<feature type="domain" description="FAD-binding" evidence="4">
    <location>
        <begin position="5"/>
        <end position="364"/>
    </location>
</feature>
<dbReference type="Pfam" id="PF01494">
    <property type="entry name" value="FAD_binding_3"/>
    <property type="match status" value="1"/>
</dbReference>
<protein>
    <submittedName>
        <fullName evidence="5">FAD-binding monooxygenase</fullName>
    </submittedName>
</protein>
<evidence type="ECO:0000259" key="4">
    <source>
        <dbReference type="Pfam" id="PF01494"/>
    </source>
</evidence>
<feature type="region of interest" description="Disordered" evidence="3">
    <location>
        <begin position="577"/>
        <end position="603"/>
    </location>
</feature>
<name>A0A024JSE4_9MYCO</name>
<dbReference type="Pfam" id="PF21274">
    <property type="entry name" value="Rng_hyd_C"/>
    <property type="match status" value="1"/>
</dbReference>
<keyword evidence="2" id="KW-0274">FAD</keyword>